<dbReference type="RefSeq" id="WP_265764068.1">
    <property type="nucleotide sequence ID" value="NZ_JAGGJA010000001.1"/>
</dbReference>
<accession>A0ABT3PHL4</accession>
<sequence>MRSYAEVTLPPDFPTPVVKIDENSRAPDFVYVDGVEDLADVQAVYYGRSLPASKGRILGIGHRQDTVNTAIHDFRISINTEEHETALSTFPPVYKRQVYVAAAGPGFHDFGAINENVTALPEGVSNVTNGVGYLAGIVSKTVPYKSCYDEDDVLVPCPLEPAPW</sequence>
<keyword evidence="2" id="KW-1185">Reference proteome</keyword>
<dbReference type="EMBL" id="JAGGJA010000001">
    <property type="protein sequence ID" value="MCW9705405.1"/>
    <property type="molecule type" value="Genomic_DNA"/>
</dbReference>
<evidence type="ECO:0000313" key="1">
    <source>
        <dbReference type="EMBL" id="MCW9705405.1"/>
    </source>
</evidence>
<dbReference type="Proteomes" id="UP001207918">
    <property type="component" value="Unassembled WGS sequence"/>
</dbReference>
<comment type="caution">
    <text evidence="1">The sequence shown here is derived from an EMBL/GenBank/DDBJ whole genome shotgun (WGS) entry which is preliminary data.</text>
</comment>
<gene>
    <name evidence="1" type="ORF">J6I44_01000</name>
</gene>
<organism evidence="1 2">
    <name type="scientific">Fodinibius salsisoli</name>
    <dbReference type="NCBI Taxonomy" id="2820877"/>
    <lineage>
        <taxon>Bacteria</taxon>
        <taxon>Pseudomonadati</taxon>
        <taxon>Balneolota</taxon>
        <taxon>Balneolia</taxon>
        <taxon>Balneolales</taxon>
        <taxon>Balneolaceae</taxon>
        <taxon>Fodinibius</taxon>
    </lineage>
</organism>
<name>A0ABT3PHL4_9BACT</name>
<protein>
    <submittedName>
        <fullName evidence="1">Uncharacterized protein</fullName>
    </submittedName>
</protein>
<proteinExistence type="predicted"/>
<evidence type="ECO:0000313" key="2">
    <source>
        <dbReference type="Proteomes" id="UP001207918"/>
    </source>
</evidence>
<reference evidence="1 2" key="1">
    <citation type="submission" date="2021-03" db="EMBL/GenBank/DDBJ databases">
        <title>Aliifodinibius sp. nov., a new bacterium isolated from saline soil.</title>
        <authorList>
            <person name="Galisteo C."/>
            <person name="De La Haba R."/>
            <person name="Sanchez-Porro C."/>
            <person name="Ventosa A."/>
        </authorList>
    </citation>
    <scope>NUCLEOTIDE SEQUENCE [LARGE SCALE GENOMIC DNA]</scope>
    <source>
        <strain evidence="1 2">1BSP15-2V2</strain>
    </source>
</reference>